<dbReference type="Proteomes" id="UP000287687">
    <property type="component" value="Unassembled WGS sequence"/>
</dbReference>
<keyword evidence="7 8" id="KW-0472">Membrane</keyword>
<reference evidence="9 10" key="1">
    <citation type="submission" date="2019-01" db="EMBL/GenBank/DDBJ databases">
        <title>The draft genome of Rhizobium sp. 24NR.</title>
        <authorList>
            <person name="Liu L."/>
            <person name="Liang L."/>
            <person name="Shi S."/>
            <person name="Xu L."/>
            <person name="Wang X."/>
            <person name="Li L."/>
            <person name="Zhang X."/>
        </authorList>
    </citation>
    <scope>NUCLEOTIDE SEQUENCE [LARGE SCALE GENOMIC DNA]</scope>
    <source>
        <strain evidence="9 10">24NR</strain>
    </source>
</reference>
<protein>
    <submittedName>
        <fullName evidence="9">Iron ABC transporter permease</fullName>
    </submittedName>
</protein>
<comment type="subcellular location">
    <subcellularLocation>
        <location evidence="1">Cell membrane</location>
        <topology evidence="1">Multi-pass membrane protein</topology>
    </subcellularLocation>
</comment>
<feature type="transmembrane region" description="Helical" evidence="8">
    <location>
        <begin position="173"/>
        <end position="195"/>
    </location>
</feature>
<evidence type="ECO:0000313" key="9">
    <source>
        <dbReference type="EMBL" id="RWX78940.1"/>
    </source>
</evidence>
<dbReference type="GO" id="GO:0033214">
    <property type="term" value="P:siderophore-iron import into cell"/>
    <property type="evidence" value="ECO:0007669"/>
    <property type="project" value="TreeGrafter"/>
</dbReference>
<evidence type="ECO:0000256" key="6">
    <source>
        <dbReference type="ARBA" id="ARBA00022989"/>
    </source>
</evidence>
<dbReference type="Pfam" id="PF01032">
    <property type="entry name" value="FecCD"/>
    <property type="match status" value="1"/>
</dbReference>
<dbReference type="CDD" id="cd06550">
    <property type="entry name" value="TM_ABC_iron-siderophores_like"/>
    <property type="match status" value="1"/>
</dbReference>
<evidence type="ECO:0000256" key="7">
    <source>
        <dbReference type="ARBA" id="ARBA00023136"/>
    </source>
</evidence>
<feature type="transmembrane region" description="Helical" evidence="8">
    <location>
        <begin position="263"/>
        <end position="289"/>
    </location>
</feature>
<feature type="transmembrane region" description="Helical" evidence="8">
    <location>
        <begin position="21"/>
        <end position="42"/>
    </location>
</feature>
<evidence type="ECO:0000313" key="10">
    <source>
        <dbReference type="Proteomes" id="UP000287687"/>
    </source>
</evidence>
<organism evidence="9 10">
    <name type="scientific">Neorhizobium lilium</name>
    <dbReference type="NCBI Taxonomy" id="2503024"/>
    <lineage>
        <taxon>Bacteria</taxon>
        <taxon>Pseudomonadati</taxon>
        <taxon>Pseudomonadota</taxon>
        <taxon>Alphaproteobacteria</taxon>
        <taxon>Hyphomicrobiales</taxon>
        <taxon>Rhizobiaceae</taxon>
        <taxon>Rhizobium/Agrobacterium group</taxon>
        <taxon>Neorhizobium</taxon>
    </lineage>
</organism>
<comment type="caution">
    <text evidence="9">The sequence shown here is derived from an EMBL/GenBank/DDBJ whole genome shotgun (WGS) entry which is preliminary data.</text>
</comment>
<feature type="transmembrane region" description="Helical" evidence="8">
    <location>
        <begin position="80"/>
        <end position="100"/>
    </location>
</feature>
<dbReference type="GO" id="GO:0005886">
    <property type="term" value="C:plasma membrane"/>
    <property type="evidence" value="ECO:0007669"/>
    <property type="project" value="UniProtKB-SubCell"/>
</dbReference>
<keyword evidence="5 8" id="KW-0812">Transmembrane</keyword>
<dbReference type="InterPro" id="IPR037294">
    <property type="entry name" value="ABC_BtuC-like"/>
</dbReference>
<gene>
    <name evidence="9" type="ORF">EPK99_10205</name>
</gene>
<evidence type="ECO:0000256" key="4">
    <source>
        <dbReference type="ARBA" id="ARBA00022475"/>
    </source>
</evidence>
<keyword evidence="6 8" id="KW-1133">Transmembrane helix</keyword>
<evidence type="ECO:0000256" key="1">
    <source>
        <dbReference type="ARBA" id="ARBA00004651"/>
    </source>
</evidence>
<dbReference type="EMBL" id="SBIP01000002">
    <property type="protein sequence ID" value="RWX78940.1"/>
    <property type="molecule type" value="Genomic_DNA"/>
</dbReference>
<keyword evidence="10" id="KW-1185">Reference proteome</keyword>
<feature type="transmembrane region" description="Helical" evidence="8">
    <location>
        <begin position="215"/>
        <end position="237"/>
    </location>
</feature>
<dbReference type="FunFam" id="1.10.3470.10:FF:000001">
    <property type="entry name" value="Vitamin B12 ABC transporter permease BtuC"/>
    <property type="match status" value="1"/>
</dbReference>
<evidence type="ECO:0000256" key="5">
    <source>
        <dbReference type="ARBA" id="ARBA00022692"/>
    </source>
</evidence>
<accession>A0A444LIS5</accession>
<dbReference type="OrthoDB" id="9811975at2"/>
<evidence type="ECO:0000256" key="8">
    <source>
        <dbReference type="SAM" id="Phobius"/>
    </source>
</evidence>
<keyword evidence="4" id="KW-1003">Cell membrane</keyword>
<dbReference type="InterPro" id="IPR000522">
    <property type="entry name" value="ABC_transptr_permease_BtuC"/>
</dbReference>
<sequence length="362" mass="36906">MGRALAMALRPAANGDRNRQGVLVLVLLALLLVLACVVSLGVGPTGVGLADLWAYASGNAASLSTQERVILEAVRLPRTALGLLVGMGLAVSGAMMQGLFRNPLADPGIVGVTSGAGLAAVAAIIFGNGLLAPFAMLLGNQFLPLMAFFGGLFNTWLLYVIATRDGRTSTTGLILSGIAIGALTGALMGLMIVMADDRQLRDITFWSLGSLGGATFGRVMSILPFIIAVLAIMPFVARGLDALVLGDAAAFHMGIPVQRLKRLVIVAVAAACGSTVAVAGSIGFVGIVVPHLLRLAMGPSHRFLLPGSALGGAALLLIADSVARTVAAPAELPIGVITALFGAPVFLFLLLGRGGMGMRELP</sequence>
<dbReference type="SUPFAM" id="SSF81345">
    <property type="entry name" value="ABC transporter involved in vitamin B12 uptake, BtuC"/>
    <property type="match status" value="1"/>
</dbReference>
<proteinExistence type="inferred from homology"/>
<name>A0A444LIS5_9HYPH</name>
<evidence type="ECO:0000256" key="3">
    <source>
        <dbReference type="ARBA" id="ARBA00022448"/>
    </source>
</evidence>
<feature type="transmembrane region" description="Helical" evidence="8">
    <location>
        <begin position="301"/>
        <end position="320"/>
    </location>
</feature>
<dbReference type="Gene3D" id="1.10.3470.10">
    <property type="entry name" value="ABC transporter involved in vitamin B12 uptake, BtuC"/>
    <property type="match status" value="1"/>
</dbReference>
<dbReference type="GO" id="GO:0022857">
    <property type="term" value="F:transmembrane transporter activity"/>
    <property type="evidence" value="ECO:0007669"/>
    <property type="project" value="InterPro"/>
</dbReference>
<keyword evidence="3" id="KW-0813">Transport</keyword>
<comment type="similarity">
    <text evidence="2">Belongs to the binding-protein-dependent transport system permease family. FecCD subfamily.</text>
</comment>
<evidence type="ECO:0000256" key="2">
    <source>
        <dbReference type="ARBA" id="ARBA00007935"/>
    </source>
</evidence>
<feature type="transmembrane region" description="Helical" evidence="8">
    <location>
        <begin position="142"/>
        <end position="161"/>
    </location>
</feature>
<dbReference type="AlphaFoldDB" id="A0A444LIS5"/>
<dbReference type="PANTHER" id="PTHR30472:SF25">
    <property type="entry name" value="ABC TRANSPORTER PERMEASE PROTEIN MJ0876-RELATED"/>
    <property type="match status" value="1"/>
</dbReference>
<feature type="transmembrane region" description="Helical" evidence="8">
    <location>
        <begin position="112"/>
        <end position="136"/>
    </location>
</feature>
<dbReference type="PANTHER" id="PTHR30472">
    <property type="entry name" value="FERRIC ENTEROBACTIN TRANSPORT SYSTEM PERMEASE PROTEIN"/>
    <property type="match status" value="1"/>
</dbReference>
<feature type="transmembrane region" description="Helical" evidence="8">
    <location>
        <begin position="332"/>
        <end position="352"/>
    </location>
</feature>